<dbReference type="AlphaFoldDB" id="A0A178IH04"/>
<protein>
    <submittedName>
        <fullName evidence="1">Uncharacterized protein</fullName>
    </submittedName>
</protein>
<name>A0A178IH04_9BACT</name>
<evidence type="ECO:0000313" key="1">
    <source>
        <dbReference type="EMBL" id="OAM88435.1"/>
    </source>
</evidence>
<sequence length="73" mass="8327">MKTKDRISATLPDYIIQEIERCGALLELTKAEYLTAIAKKWFADGTPPVTPEEIILRKQAEKQPKISPQKKMI</sequence>
<dbReference type="RefSeq" id="WP_068771525.1">
    <property type="nucleotide sequence ID" value="NZ_CP109796.1"/>
</dbReference>
<dbReference type="OrthoDB" id="199816at2"/>
<gene>
    <name evidence="1" type="ORF">AW736_17240</name>
</gene>
<dbReference type="EMBL" id="LRRQ01000128">
    <property type="protein sequence ID" value="OAM88435.1"/>
    <property type="molecule type" value="Genomic_DNA"/>
</dbReference>
<dbReference type="Proteomes" id="UP000078486">
    <property type="component" value="Unassembled WGS sequence"/>
</dbReference>
<evidence type="ECO:0000313" key="2">
    <source>
        <dbReference type="Proteomes" id="UP000078486"/>
    </source>
</evidence>
<keyword evidence="2" id="KW-1185">Reference proteome</keyword>
<reference evidence="1 2" key="1">
    <citation type="submission" date="2016-01" db="EMBL/GenBank/DDBJ databases">
        <title>High potential of lignocellulose degradation of a new Verrucomicrobia species.</title>
        <authorList>
            <person name="Wang Y."/>
            <person name="Shi Y."/>
            <person name="Qiu Z."/>
            <person name="Liu S."/>
            <person name="Yang H."/>
        </authorList>
    </citation>
    <scope>NUCLEOTIDE SEQUENCE [LARGE SCALE GENOMIC DNA]</scope>
    <source>
        <strain evidence="1 2">TSB47</strain>
    </source>
</reference>
<accession>A0A178IH04</accession>
<organism evidence="1 2">
    <name type="scientific">Termitidicoccus mucosus</name>
    <dbReference type="NCBI Taxonomy" id="1184151"/>
    <lineage>
        <taxon>Bacteria</taxon>
        <taxon>Pseudomonadati</taxon>
        <taxon>Verrucomicrobiota</taxon>
        <taxon>Opitutia</taxon>
        <taxon>Opitutales</taxon>
        <taxon>Opitutaceae</taxon>
        <taxon>Termitidicoccus</taxon>
    </lineage>
</organism>
<comment type="caution">
    <text evidence="1">The sequence shown here is derived from an EMBL/GenBank/DDBJ whole genome shotgun (WGS) entry which is preliminary data.</text>
</comment>
<proteinExistence type="predicted"/>